<dbReference type="Gene3D" id="3.30.450.40">
    <property type="match status" value="1"/>
</dbReference>
<dbReference type="Gene3D" id="1.10.10.10">
    <property type="entry name" value="Winged helix-like DNA-binding domain superfamily/Winged helix DNA-binding domain"/>
    <property type="match status" value="1"/>
</dbReference>
<sequence>MPGSVQSVERAAAILRLLAEDAEPVALSRIAETLGLAKGTAHGLLQTLVSVGFAEQAPQSTGYRIAPALFRLGASRIDLNELRSRAINWTDALAARSGAATRVVAYRDGRVVTVHDVFRPDGPATVTTDDSEVPLHTTALGKILLAHDPGAYRSIDAINLDSLTFHTITNRVQLDRELARVRDEGWATEVDECEPDRAAIAAPIRDKGGSVVAAVGVHGRPEQICDTRGRPRQVLIAHVVRAGRSISRELGHGRSR</sequence>
<dbReference type="InterPro" id="IPR050707">
    <property type="entry name" value="HTH_MetabolicPath_Reg"/>
</dbReference>
<evidence type="ECO:0000256" key="1">
    <source>
        <dbReference type="ARBA" id="ARBA00022798"/>
    </source>
</evidence>
<dbReference type="GO" id="GO:0006071">
    <property type="term" value="P:glycerol metabolic process"/>
    <property type="evidence" value="ECO:0007669"/>
    <property type="project" value="UniProtKB-KW"/>
</dbReference>
<dbReference type="Pfam" id="PF09339">
    <property type="entry name" value="HTH_IclR"/>
    <property type="match status" value="1"/>
</dbReference>
<dbReference type="InterPro" id="IPR029016">
    <property type="entry name" value="GAF-like_dom_sf"/>
</dbReference>
<protein>
    <recommendedName>
        <fullName evidence="6">Glycerol operon regulatory protein</fullName>
    </recommendedName>
</protein>
<dbReference type="GO" id="GO:0003700">
    <property type="term" value="F:DNA-binding transcription factor activity"/>
    <property type="evidence" value="ECO:0007669"/>
    <property type="project" value="TreeGrafter"/>
</dbReference>
<comment type="caution">
    <text evidence="9">The sequence shown here is derived from an EMBL/GenBank/DDBJ whole genome shotgun (WGS) entry which is preliminary data.</text>
</comment>
<dbReference type="RefSeq" id="WP_199702431.1">
    <property type="nucleotide sequence ID" value="NZ_JAEMNV010000001.1"/>
</dbReference>
<keyword evidence="2" id="KW-0805">Transcription regulation</keyword>
<dbReference type="PROSITE" id="PS51077">
    <property type="entry name" value="HTH_ICLR"/>
    <property type="match status" value="1"/>
</dbReference>
<dbReference type="InterPro" id="IPR036390">
    <property type="entry name" value="WH_DNA-bd_sf"/>
</dbReference>
<proteinExistence type="predicted"/>
<keyword evidence="10" id="KW-1185">Reference proteome</keyword>
<evidence type="ECO:0000259" key="7">
    <source>
        <dbReference type="PROSITE" id="PS51077"/>
    </source>
</evidence>
<dbReference type="PANTHER" id="PTHR30136">
    <property type="entry name" value="HELIX-TURN-HELIX TRANSCRIPTIONAL REGULATOR, ICLR FAMILY"/>
    <property type="match status" value="1"/>
</dbReference>
<dbReference type="Pfam" id="PF01614">
    <property type="entry name" value="IclR_C"/>
    <property type="match status" value="1"/>
</dbReference>
<evidence type="ECO:0000256" key="3">
    <source>
        <dbReference type="ARBA" id="ARBA00023125"/>
    </source>
</evidence>
<dbReference type="InterPro" id="IPR036388">
    <property type="entry name" value="WH-like_DNA-bd_sf"/>
</dbReference>
<keyword evidence="1" id="KW-0319">Glycerol metabolism</keyword>
<reference evidence="9" key="1">
    <citation type="submission" date="2020-12" db="EMBL/GenBank/DDBJ databases">
        <title>Antrihabitans popcorni sp. nov. and Antrihabitans auranticaus sp. nov., isolated from a larva cave.</title>
        <authorList>
            <person name="Lee S.D."/>
            <person name="Kim I.S."/>
        </authorList>
    </citation>
    <scope>NUCLEOTIDE SEQUENCE</scope>
    <source>
        <strain evidence="9">YC3-6</strain>
    </source>
</reference>
<dbReference type="SUPFAM" id="SSF46785">
    <property type="entry name" value="Winged helix' DNA-binding domain"/>
    <property type="match status" value="1"/>
</dbReference>
<evidence type="ECO:0000256" key="4">
    <source>
        <dbReference type="ARBA" id="ARBA00023163"/>
    </source>
</evidence>
<evidence type="ECO:0000256" key="6">
    <source>
        <dbReference type="ARBA" id="ARBA00070406"/>
    </source>
</evidence>
<dbReference type="PANTHER" id="PTHR30136:SF24">
    <property type="entry name" value="HTH-TYPE TRANSCRIPTIONAL REPRESSOR ALLR"/>
    <property type="match status" value="1"/>
</dbReference>
<evidence type="ECO:0000313" key="9">
    <source>
        <dbReference type="EMBL" id="MBJ8338050.1"/>
    </source>
</evidence>
<dbReference type="GO" id="GO:0003677">
    <property type="term" value="F:DNA binding"/>
    <property type="evidence" value="ECO:0007669"/>
    <property type="project" value="UniProtKB-KW"/>
</dbReference>
<accession>A0A934NMT7</accession>
<organism evidence="9 10">
    <name type="scientific">Antrihabitans stalagmiti</name>
    <dbReference type="NCBI Taxonomy" id="2799499"/>
    <lineage>
        <taxon>Bacteria</taxon>
        <taxon>Bacillati</taxon>
        <taxon>Actinomycetota</taxon>
        <taxon>Actinomycetes</taxon>
        <taxon>Mycobacteriales</taxon>
        <taxon>Nocardiaceae</taxon>
        <taxon>Antrihabitans</taxon>
    </lineage>
</organism>
<feature type="domain" description="HTH iclR-type" evidence="7">
    <location>
        <begin position="5"/>
        <end position="67"/>
    </location>
</feature>
<dbReference type="InterPro" id="IPR005471">
    <property type="entry name" value="Tscrpt_reg_IclR_N"/>
</dbReference>
<evidence type="ECO:0000313" key="10">
    <source>
        <dbReference type="Proteomes" id="UP000655868"/>
    </source>
</evidence>
<dbReference type="SMART" id="SM00346">
    <property type="entry name" value="HTH_ICLR"/>
    <property type="match status" value="1"/>
</dbReference>
<dbReference type="PROSITE" id="PS51078">
    <property type="entry name" value="ICLR_ED"/>
    <property type="match status" value="1"/>
</dbReference>
<dbReference type="EMBL" id="JAEMNV010000001">
    <property type="protein sequence ID" value="MBJ8338050.1"/>
    <property type="molecule type" value="Genomic_DNA"/>
</dbReference>
<name>A0A934NMT7_9NOCA</name>
<dbReference type="FunFam" id="1.10.10.10:FF:000056">
    <property type="entry name" value="IclR family transcriptional regulator"/>
    <property type="match status" value="1"/>
</dbReference>
<gene>
    <name evidence="9" type="ORF">JGU71_04045</name>
</gene>
<evidence type="ECO:0000256" key="2">
    <source>
        <dbReference type="ARBA" id="ARBA00023015"/>
    </source>
</evidence>
<comment type="function">
    <text evidence="5">May be an activator protein for the gylABX operon.</text>
</comment>
<evidence type="ECO:0000256" key="5">
    <source>
        <dbReference type="ARBA" id="ARBA00058938"/>
    </source>
</evidence>
<feature type="domain" description="IclR-ED" evidence="8">
    <location>
        <begin position="68"/>
        <end position="252"/>
    </location>
</feature>
<dbReference type="SUPFAM" id="SSF55781">
    <property type="entry name" value="GAF domain-like"/>
    <property type="match status" value="1"/>
</dbReference>
<dbReference type="AlphaFoldDB" id="A0A934NMT7"/>
<keyword evidence="3" id="KW-0238">DNA-binding</keyword>
<keyword evidence="4" id="KW-0804">Transcription</keyword>
<dbReference type="GO" id="GO:0045892">
    <property type="term" value="P:negative regulation of DNA-templated transcription"/>
    <property type="evidence" value="ECO:0007669"/>
    <property type="project" value="TreeGrafter"/>
</dbReference>
<dbReference type="Proteomes" id="UP000655868">
    <property type="component" value="Unassembled WGS sequence"/>
</dbReference>
<evidence type="ECO:0000259" key="8">
    <source>
        <dbReference type="PROSITE" id="PS51078"/>
    </source>
</evidence>
<dbReference type="InterPro" id="IPR014757">
    <property type="entry name" value="Tscrpt_reg_IclR_C"/>
</dbReference>